<dbReference type="Pfam" id="PF00226">
    <property type="entry name" value="DnaJ"/>
    <property type="match status" value="1"/>
</dbReference>
<gene>
    <name evidence="3" type="ORF">CELE_Y39C12A.9</name>
    <name evidence="3 5" type="ORF">Y39C12A.9</name>
</gene>
<evidence type="ECO:0000259" key="2">
    <source>
        <dbReference type="PROSITE" id="PS50076"/>
    </source>
</evidence>
<dbReference type="AlphaFoldDB" id="G5ECC5"/>
<dbReference type="AGR" id="WB:WBGene00012710"/>
<dbReference type="Proteomes" id="UP000001940">
    <property type="component" value="Chromosome IV"/>
</dbReference>
<dbReference type="RefSeq" id="NP_502327.2">
    <property type="nucleotide sequence ID" value="NM_069926.4"/>
</dbReference>
<sequence>MSSFENQNHYQVLKVRKNATHFEIYNAYMNSMAKVDPNDPYVFKKDLAFGLAYSTLSDPGLREEYDRQLDGISRNSRISHSNRSLDNMRQTYYHPNTGSPYDYTGCDLDKLQLALDHQLRQRYGEPSNAPQRITDTPSEGDDDDNGRLLKRAAMFLIRWTVTVFFFKRMGRTAVSILKFFWRFFEDTVVPPAKEAISNIFDSSFTRTNQFLSSPSIFLRNARIFDYDLVTL</sequence>
<dbReference type="WormBase" id="Y39C12A.9">
    <property type="protein sequence ID" value="CE40479"/>
    <property type="gene ID" value="WBGene00012710"/>
</dbReference>
<feature type="domain" description="J" evidence="2">
    <location>
        <begin position="8"/>
        <end position="69"/>
    </location>
</feature>
<dbReference type="OrthoDB" id="552049at2759"/>
<organism evidence="3 4">
    <name type="scientific">Caenorhabditis elegans</name>
    <dbReference type="NCBI Taxonomy" id="6239"/>
    <lineage>
        <taxon>Eukaryota</taxon>
        <taxon>Metazoa</taxon>
        <taxon>Ecdysozoa</taxon>
        <taxon>Nematoda</taxon>
        <taxon>Chromadorea</taxon>
        <taxon>Rhabditida</taxon>
        <taxon>Rhabditina</taxon>
        <taxon>Rhabditomorpha</taxon>
        <taxon>Rhabditoidea</taxon>
        <taxon>Rhabditidae</taxon>
        <taxon>Peloderinae</taxon>
        <taxon>Caenorhabditis</taxon>
    </lineage>
</organism>
<dbReference type="KEGG" id="cel:CELE_Y39C12A.9"/>
<evidence type="ECO:0000313" key="3">
    <source>
        <dbReference type="EMBL" id="CAB60495.2"/>
    </source>
</evidence>
<reference evidence="3 4" key="1">
    <citation type="journal article" date="1998" name="Science">
        <title>Genome sequence of the nematode C. elegans: a platform for investigating biology.</title>
        <authorList>
            <consortium name="The C. elegans sequencing consortium"/>
            <person name="Sulson J.E."/>
            <person name="Waterston R."/>
        </authorList>
    </citation>
    <scope>NUCLEOTIDE SEQUENCE [LARGE SCALE GENOMIC DNA]</scope>
    <source>
        <strain evidence="3 4">Bristol N2</strain>
    </source>
</reference>
<dbReference type="HOGENOM" id="CLU_1200766_0_0_1"/>
<evidence type="ECO:0000313" key="4">
    <source>
        <dbReference type="Proteomes" id="UP000001940"/>
    </source>
</evidence>
<dbReference type="IntAct" id="G5ECC5">
    <property type="interactions" value="1"/>
</dbReference>
<accession>G5ECC5</accession>
<evidence type="ECO:0000256" key="1">
    <source>
        <dbReference type="SAM" id="MobiDB-lite"/>
    </source>
</evidence>
<dbReference type="EMBL" id="BX284604">
    <property type="protein sequence ID" value="CAB60495.2"/>
    <property type="molecule type" value="Genomic_DNA"/>
</dbReference>
<name>G5ECC5_CAEEL</name>
<dbReference type="InterPro" id="IPR036869">
    <property type="entry name" value="J_dom_sf"/>
</dbReference>
<dbReference type="CTD" id="178172"/>
<keyword evidence="4" id="KW-1185">Reference proteome</keyword>
<dbReference type="GeneID" id="178172"/>
<feature type="region of interest" description="Disordered" evidence="1">
    <location>
        <begin position="123"/>
        <end position="145"/>
    </location>
</feature>
<dbReference type="SUPFAM" id="SSF46565">
    <property type="entry name" value="Chaperone J-domain"/>
    <property type="match status" value="1"/>
</dbReference>
<dbReference type="InParanoid" id="G5ECC5"/>
<dbReference type="PaxDb" id="6239-Y39C12A.9"/>
<dbReference type="SMR" id="G5ECC5"/>
<evidence type="ECO:0000313" key="5">
    <source>
        <dbReference type="WormBase" id="Y39C12A.9"/>
    </source>
</evidence>
<dbReference type="STRING" id="6239.Y39C12A.9.1"/>
<protein>
    <submittedName>
        <fullName evidence="3">J domain-containing protein</fullName>
    </submittedName>
</protein>
<dbReference type="Bgee" id="WBGene00012710">
    <property type="expression patterns" value="Expressed in pharyngeal muscle cell (C elegans) and 3 other cell types or tissues"/>
</dbReference>
<feature type="compositionally biased region" description="Polar residues" evidence="1">
    <location>
        <begin position="128"/>
        <end position="137"/>
    </location>
</feature>
<dbReference type="PROSITE" id="PS50076">
    <property type="entry name" value="DNAJ_2"/>
    <property type="match status" value="1"/>
</dbReference>
<dbReference type="InterPro" id="IPR001623">
    <property type="entry name" value="DnaJ_domain"/>
</dbReference>
<proteinExistence type="predicted"/>
<dbReference type="Gene3D" id="1.10.287.110">
    <property type="entry name" value="DnaJ domain"/>
    <property type="match status" value="1"/>
</dbReference>